<keyword evidence="2" id="KW-0472">Membrane</keyword>
<dbReference type="RefSeq" id="WP_011367967.1">
    <property type="nucleotide sequence ID" value="NC_007519.1"/>
</dbReference>
<dbReference type="SUPFAM" id="SSF48452">
    <property type="entry name" value="TPR-like"/>
    <property type="match status" value="1"/>
</dbReference>
<keyword evidence="4" id="KW-0802">TPR repeat</keyword>
<keyword evidence="7" id="KW-1185">Reference proteome</keyword>
<evidence type="ECO:0000256" key="2">
    <source>
        <dbReference type="ARBA" id="ARBA00023136"/>
    </source>
</evidence>
<feature type="domain" description="Outer membrane lipoprotein BamD-like" evidence="5">
    <location>
        <begin position="33"/>
        <end position="226"/>
    </location>
</feature>
<dbReference type="HOGENOM" id="CLU_065982_2_0_7"/>
<dbReference type="InterPro" id="IPR017689">
    <property type="entry name" value="BamD"/>
</dbReference>
<dbReference type="PANTHER" id="PTHR37423:SF2">
    <property type="entry name" value="MEMBRANE-BOUND LYTIC MUREIN TRANSGLYCOSYLASE C"/>
    <property type="match status" value="1"/>
</dbReference>
<dbReference type="Pfam" id="PF13525">
    <property type="entry name" value="YfiO"/>
    <property type="match status" value="1"/>
</dbReference>
<evidence type="ECO:0000256" key="1">
    <source>
        <dbReference type="ARBA" id="ARBA00022729"/>
    </source>
</evidence>
<evidence type="ECO:0000313" key="6">
    <source>
        <dbReference type="EMBL" id="ABB38862.1"/>
    </source>
</evidence>
<dbReference type="PROSITE" id="PS50005">
    <property type="entry name" value="TPR"/>
    <property type="match status" value="1"/>
</dbReference>
<dbReference type="STRING" id="207559.Dde_2065"/>
<dbReference type="Proteomes" id="UP000002710">
    <property type="component" value="Chromosome"/>
</dbReference>
<keyword evidence="6" id="KW-0449">Lipoprotein</keyword>
<dbReference type="NCBIfam" id="TIGR03302">
    <property type="entry name" value="OM_YfiO"/>
    <property type="match status" value="1"/>
</dbReference>
<evidence type="ECO:0000259" key="5">
    <source>
        <dbReference type="Pfam" id="PF13525"/>
    </source>
</evidence>
<dbReference type="InterPro" id="IPR019734">
    <property type="entry name" value="TPR_rpt"/>
</dbReference>
<dbReference type="PANTHER" id="PTHR37423">
    <property type="entry name" value="SOLUBLE LYTIC MUREIN TRANSGLYCOSYLASE-RELATED"/>
    <property type="match status" value="1"/>
</dbReference>
<sequence>MRRTIVRFMVMLSLLATLSGCGIIDYFFLPPPEDTAQELFESGNDAMREKDYASATDYFSKLKDNFPFSPYAIEAELSLGDAYFLDEEYAMAAEAYKEFETLHPRHKAIPYVLFQIGNANLKSFVSIDRPQTNVAEAYEYFSRVRESYPGSEYAQKAGELLGECRRLMAEHELFVADFYWRTGKFRSAASRYQHVAQEFPDVEDLRAYAEEKGKIAYLRATEEKAQQDRDRRHGSWKQWFEWL</sequence>
<keyword evidence="1" id="KW-0732">Signal</keyword>
<dbReference type="HAMAP" id="MF_00922">
    <property type="entry name" value="OM_assembly_BamD"/>
    <property type="match status" value="1"/>
</dbReference>
<dbReference type="CDD" id="cd15830">
    <property type="entry name" value="BamD"/>
    <property type="match status" value="1"/>
</dbReference>
<dbReference type="EMBL" id="CP000112">
    <property type="protein sequence ID" value="ABB38862.1"/>
    <property type="molecule type" value="Genomic_DNA"/>
</dbReference>
<organism evidence="6 7">
    <name type="scientific">Oleidesulfovibrio alaskensis (strain ATCC BAA-1058 / DSM 17464 / G20)</name>
    <name type="common">Desulfovibrio alaskensis</name>
    <dbReference type="NCBI Taxonomy" id="207559"/>
    <lineage>
        <taxon>Bacteria</taxon>
        <taxon>Pseudomonadati</taxon>
        <taxon>Thermodesulfobacteriota</taxon>
        <taxon>Desulfovibrionia</taxon>
        <taxon>Desulfovibrionales</taxon>
        <taxon>Desulfovibrionaceae</taxon>
        <taxon>Oleidesulfovibrio</taxon>
    </lineage>
</organism>
<accession>Q30ZN4</accession>
<dbReference type="eggNOG" id="COG4105">
    <property type="taxonomic scope" value="Bacteria"/>
</dbReference>
<dbReference type="AlphaFoldDB" id="Q30ZN4"/>
<proteinExistence type="inferred from homology"/>
<dbReference type="Gene3D" id="1.25.40.10">
    <property type="entry name" value="Tetratricopeptide repeat domain"/>
    <property type="match status" value="1"/>
</dbReference>
<reference evidence="6 7" key="1">
    <citation type="journal article" date="2011" name="J. Bacteriol.">
        <title>Complete genome sequence and updated annotation of Desulfovibrio alaskensis G20.</title>
        <authorList>
            <person name="Hauser L.J."/>
            <person name="Land M.L."/>
            <person name="Brown S.D."/>
            <person name="Larimer F."/>
            <person name="Keller K.L."/>
            <person name="Rapp-Giles B.J."/>
            <person name="Price M.N."/>
            <person name="Lin M."/>
            <person name="Bruce D.C."/>
            <person name="Detter J.C."/>
            <person name="Tapia R."/>
            <person name="Han C.S."/>
            <person name="Goodwin L.A."/>
            <person name="Cheng J.F."/>
            <person name="Pitluck S."/>
            <person name="Copeland A."/>
            <person name="Lucas S."/>
            <person name="Nolan M."/>
            <person name="Lapidus A.L."/>
            <person name="Palumbo A.V."/>
            <person name="Wall J.D."/>
        </authorList>
    </citation>
    <scope>NUCLEOTIDE SEQUENCE [LARGE SCALE GENOMIC DNA]</scope>
    <source>
        <strain evidence="7">ATCC BAA 1058 / DSM 17464 / G20</strain>
    </source>
</reference>
<evidence type="ECO:0000313" key="7">
    <source>
        <dbReference type="Proteomes" id="UP000002710"/>
    </source>
</evidence>
<dbReference type="KEGG" id="dde:Dde_2065"/>
<dbReference type="InterPro" id="IPR039565">
    <property type="entry name" value="BamD-like"/>
</dbReference>
<evidence type="ECO:0000256" key="3">
    <source>
        <dbReference type="ARBA" id="ARBA00023237"/>
    </source>
</evidence>
<feature type="repeat" description="TPR" evidence="4">
    <location>
        <begin position="73"/>
        <end position="106"/>
    </location>
</feature>
<name>Q30ZN4_OLEA2</name>
<dbReference type="PROSITE" id="PS51257">
    <property type="entry name" value="PROKAR_LIPOPROTEIN"/>
    <property type="match status" value="1"/>
</dbReference>
<keyword evidence="3" id="KW-0998">Cell outer membrane</keyword>
<gene>
    <name evidence="6" type="ordered locus">Dde_2065</name>
</gene>
<dbReference type="InterPro" id="IPR011990">
    <property type="entry name" value="TPR-like_helical_dom_sf"/>
</dbReference>
<evidence type="ECO:0000256" key="4">
    <source>
        <dbReference type="PROSITE-ProRule" id="PRU00339"/>
    </source>
</evidence>
<protein>
    <submittedName>
        <fullName evidence="6">Outer membrane assembly lipoprotein YfiO</fullName>
    </submittedName>
</protein>